<name>A0AC35TKR9_9BILA</name>
<dbReference type="WBParaSite" id="RSKR_0000177100.1">
    <property type="protein sequence ID" value="RSKR_0000177100.1"/>
    <property type="gene ID" value="RSKR_0000177100"/>
</dbReference>
<protein>
    <submittedName>
        <fullName evidence="2">Amiloride-sensitive sodium channel subunit beta</fullName>
    </submittedName>
</protein>
<accession>A0AC35TKR9</accession>
<reference evidence="2" key="1">
    <citation type="submission" date="2016-11" db="UniProtKB">
        <authorList>
            <consortium name="WormBaseParasite"/>
        </authorList>
    </citation>
    <scope>IDENTIFICATION</scope>
    <source>
        <strain evidence="2">KR3021</strain>
    </source>
</reference>
<organism evidence="1 2">
    <name type="scientific">Rhabditophanes sp. KR3021</name>
    <dbReference type="NCBI Taxonomy" id="114890"/>
    <lineage>
        <taxon>Eukaryota</taxon>
        <taxon>Metazoa</taxon>
        <taxon>Ecdysozoa</taxon>
        <taxon>Nematoda</taxon>
        <taxon>Chromadorea</taxon>
        <taxon>Rhabditida</taxon>
        <taxon>Tylenchina</taxon>
        <taxon>Panagrolaimomorpha</taxon>
        <taxon>Strongyloidoidea</taxon>
        <taxon>Alloionematidae</taxon>
        <taxon>Rhabditophanes</taxon>
    </lineage>
</organism>
<dbReference type="Proteomes" id="UP000095286">
    <property type="component" value="Unplaced"/>
</dbReference>
<evidence type="ECO:0000313" key="1">
    <source>
        <dbReference type="Proteomes" id="UP000095286"/>
    </source>
</evidence>
<proteinExistence type="predicted"/>
<evidence type="ECO:0000313" key="2">
    <source>
        <dbReference type="WBParaSite" id="RSKR_0000177100.1"/>
    </source>
</evidence>
<sequence>MPSKFTKLFTNALASDGDKHDQNTSKRNSGANISKNSIVVMRDGKAKNRFGGVAFSNSQAEVQIASPDDLRFMDEALKRDLSLSSLSSIIYNNSVIRDDHKEPEKVSNESSSTTQPNFLSYLEYTNVDGIRHIRSDNFWIKNIWKCLFAFFFFCAVFQIYSQSKMYINHPVSTNIEAHYPPQINFPTVAICNTNQYRLTYLTGPNVLNRKLADNQTAGNFTDIFDKALNKARDLDAVRFLRNAAHWKSRMILKCEYPNGTSCPQSAFHAVWTLTGLCWAINTDVYNPVMINGAGPNNALKLLLNVERYERIEGCSEKVRSKSLPGIKILIYNQTDIPLSSMDGVNVPPGFTMDIPFRMQHRVKIPGQNCVDENLEDKVNPKNFVGLSNIKACAIRKQMEIIEQNCDCSIRRAYDPNPTSNMSFCNVQQYFDCVAPLVQKKFDTGVSDENCKASCETIDYIAWQDMNELPNNIFPKLIDTDEEEDEQDVDDFDFEDEKSALEEQKETHFQCEDNQHLPNKIISRIKREAQRAYEKQTRYQEDIQIRNTRLIERFRVAAKRINDLKWGWNGNQFVGVYDRLSKSVECYGNMSLRHADIFSAITDPNILNEERKTNKTFLLVDEETFYKDQIAYKTISDLKREYLDKIDETLEKINDYQEMMMTLVKIYDDGQYLFKLSPKLERMERIIALIKQYEDGKLQRRVWADKMASRNMRHFMEEEIYELWYNVITKDIDTTLLNSISRIEHLGKKVVGDWDSEEAINIGVVLLFGTKKKEKKDVFKEFLEDIVYCTMQEVKNKTLSMQEEYKKSVQNFQSAYTNLFKKELKEYLEKFEFGQTFVRENFAQVNVFLHKMNIEYWQQQATYSFWSFACDVGGALGLFLGASLLTLIELVYMMIAYGVFTPKFWKKNQWFQKHKLMVKDATTKIWNGTVDQIVKIKNRKNLKSSEDDSDASDVYSRSTKKSSFCFTKTKRRRQKEKNNDYLDFEYDYDALHNQDKIRSKIYESKQSLTQKNEHSRDVDLPDLVHRKSDASIDTNTSKEKSLSMRVYNEENNELKENNKVDRGTSPLLYDTDIFPPDIIAERLKFRAWLSKLSNTSKFWPESQPNDLEETNQPSLPHASEFPSLMTSQISPQSLSTIIQSPTPSFRTSSDGFDSGFVVNTGNTDSSDSSPKKKPPFDKAIIQPNISPPMVLPTLPFELKLTDTETLSDSKTPTSSSSSSSTDKERQTFV</sequence>